<feature type="transmembrane region" description="Helical" evidence="2">
    <location>
        <begin position="284"/>
        <end position="305"/>
    </location>
</feature>
<accession>L9YMZ1</accession>
<proteinExistence type="predicted"/>
<keyword evidence="2" id="KW-0812">Transmembrane</keyword>
<feature type="compositionally biased region" description="Low complexity" evidence="1">
    <location>
        <begin position="469"/>
        <end position="480"/>
    </location>
</feature>
<evidence type="ECO:0000256" key="1">
    <source>
        <dbReference type="SAM" id="MobiDB-lite"/>
    </source>
</evidence>
<keyword evidence="4" id="KW-1185">Reference proteome</keyword>
<reference evidence="3 4" key="1">
    <citation type="journal article" date="2014" name="PLoS Genet.">
        <title>Phylogenetically driven sequencing of extremely halophilic archaea reveals strategies for static and dynamic osmo-response.</title>
        <authorList>
            <person name="Becker E.A."/>
            <person name="Seitzer P.M."/>
            <person name="Tritt A."/>
            <person name="Larsen D."/>
            <person name="Krusor M."/>
            <person name="Yao A.I."/>
            <person name="Wu D."/>
            <person name="Madern D."/>
            <person name="Eisen J.A."/>
            <person name="Darling A.E."/>
            <person name="Facciotti M.T."/>
        </authorList>
    </citation>
    <scope>NUCLEOTIDE SEQUENCE [LARGE SCALE GENOMIC DNA]</scope>
    <source>
        <strain evidence="3 4">DSM 15624</strain>
    </source>
</reference>
<feature type="transmembrane region" description="Helical" evidence="2">
    <location>
        <begin position="357"/>
        <end position="379"/>
    </location>
</feature>
<dbReference type="Gene3D" id="1.20.210.10">
    <property type="entry name" value="Cytochrome c oxidase-like, subunit I domain"/>
    <property type="match status" value="1"/>
</dbReference>
<dbReference type="InterPro" id="IPR036927">
    <property type="entry name" value="Cyt_c_oxase-like_su1_sf"/>
</dbReference>
<dbReference type="EMBL" id="AOIE01000070">
    <property type="protein sequence ID" value="ELY74298.1"/>
    <property type="molecule type" value="Genomic_DNA"/>
</dbReference>
<organism evidence="3 4">
    <name type="scientific">Natrinema pellirubrum (strain DSM 15624 / CIP 106293 / JCM 10476 / NCIMB 786 / 157)</name>
    <dbReference type="NCBI Taxonomy" id="797303"/>
    <lineage>
        <taxon>Archaea</taxon>
        <taxon>Methanobacteriati</taxon>
        <taxon>Methanobacteriota</taxon>
        <taxon>Stenosarchaea group</taxon>
        <taxon>Halobacteria</taxon>
        <taxon>Halobacteriales</taxon>
        <taxon>Natrialbaceae</taxon>
        <taxon>Natrinema</taxon>
    </lineage>
</organism>
<feature type="transmembrane region" description="Helical" evidence="2">
    <location>
        <begin position="317"/>
        <end position="337"/>
    </location>
</feature>
<sequence>MGTDTGRAAKQYPPNVFGKKGTAIRAEPRDMNGIPGGLRTDQQPPMAIPLRHFVLALGFLVVGVGGGLVMAVASLPGLSGLAHLHTLLVGWVAVTIMGAMTQFVPVWSGVTIHSRRLAVAQLWLLVVGVAGFATALLAGSYAALPVPAALMLAGIWTFVYNVGRTLARARPFDFTERHFAFALAAFALVAPFGILLAVGFTRPVFDSVGVARFEVHLAHATLALFGALLATVVGALYQLGKMFTQADPDRLDQWLLRLEQIAFPAGLLALALGRGLTLEPLARSGAVALLVGLAAFTVVIARLLVGATVERSPMLARYWVVVAALFAWIALAAPIWWADPLAYDALFGHPDGRNLLLFGVFGFVVIGSLYHIVPFIIWIERYSDLLGFEQVPMIDDLYDDRLERADFWATLVGFAGLAAAPLLDLPGAAVAVSSALATVGVGLFVANMLWTIHRHGPDGLAGVLSSALESGEESPAAGGEPDVDVPPDQ</sequence>
<dbReference type="Proteomes" id="UP000011593">
    <property type="component" value="Unassembled WGS sequence"/>
</dbReference>
<feature type="transmembrane region" description="Helical" evidence="2">
    <location>
        <begin position="261"/>
        <end position="278"/>
    </location>
</feature>
<dbReference type="AlphaFoldDB" id="L9YMZ1"/>
<feature type="transmembrane region" description="Helical" evidence="2">
    <location>
        <begin position="405"/>
        <end position="423"/>
    </location>
</feature>
<dbReference type="SUPFAM" id="SSF81442">
    <property type="entry name" value="Cytochrome c oxidase subunit I-like"/>
    <property type="match status" value="2"/>
</dbReference>
<evidence type="ECO:0000256" key="2">
    <source>
        <dbReference type="SAM" id="Phobius"/>
    </source>
</evidence>
<keyword evidence="2" id="KW-1133">Transmembrane helix</keyword>
<comment type="caution">
    <text evidence="3">The sequence shown here is derived from an EMBL/GenBank/DDBJ whole genome shotgun (WGS) entry which is preliminary data.</text>
</comment>
<feature type="transmembrane region" description="Helical" evidence="2">
    <location>
        <begin position="429"/>
        <end position="450"/>
    </location>
</feature>
<feature type="transmembrane region" description="Helical" evidence="2">
    <location>
        <begin position="122"/>
        <end position="142"/>
    </location>
</feature>
<dbReference type="PATRIC" id="fig|797303.5.peg.2377"/>
<feature type="transmembrane region" description="Helical" evidence="2">
    <location>
        <begin position="179"/>
        <end position="200"/>
    </location>
</feature>
<keyword evidence="2" id="KW-0472">Membrane</keyword>
<feature type="transmembrane region" description="Helical" evidence="2">
    <location>
        <begin position="220"/>
        <end position="240"/>
    </location>
</feature>
<name>L9YMZ1_NATP1</name>
<feature type="region of interest" description="Disordered" evidence="1">
    <location>
        <begin position="469"/>
        <end position="489"/>
    </location>
</feature>
<feature type="transmembrane region" description="Helical" evidence="2">
    <location>
        <begin position="53"/>
        <end position="75"/>
    </location>
</feature>
<feature type="transmembrane region" description="Helical" evidence="2">
    <location>
        <begin position="87"/>
        <end position="110"/>
    </location>
</feature>
<protein>
    <submittedName>
        <fullName evidence="3">Uncharacterized protein</fullName>
    </submittedName>
</protein>
<evidence type="ECO:0000313" key="4">
    <source>
        <dbReference type="Proteomes" id="UP000011593"/>
    </source>
</evidence>
<evidence type="ECO:0000313" key="3">
    <source>
        <dbReference type="EMBL" id="ELY74298.1"/>
    </source>
</evidence>
<gene>
    <name evidence="3" type="ORF">C488_11784</name>
</gene>
<feature type="transmembrane region" description="Helical" evidence="2">
    <location>
        <begin position="148"/>
        <end position="167"/>
    </location>
</feature>